<name>A0A7M7T9E1_NASVI</name>
<organism evidence="1 2">
    <name type="scientific">Nasonia vitripennis</name>
    <name type="common">Parasitic wasp</name>
    <dbReference type="NCBI Taxonomy" id="7425"/>
    <lineage>
        <taxon>Eukaryota</taxon>
        <taxon>Metazoa</taxon>
        <taxon>Ecdysozoa</taxon>
        <taxon>Arthropoda</taxon>
        <taxon>Hexapoda</taxon>
        <taxon>Insecta</taxon>
        <taxon>Pterygota</taxon>
        <taxon>Neoptera</taxon>
        <taxon>Endopterygota</taxon>
        <taxon>Hymenoptera</taxon>
        <taxon>Apocrita</taxon>
        <taxon>Proctotrupomorpha</taxon>
        <taxon>Chalcidoidea</taxon>
        <taxon>Pteromalidae</taxon>
        <taxon>Pteromalinae</taxon>
        <taxon>Nasonia</taxon>
    </lineage>
</organism>
<dbReference type="GeneID" id="103316057"/>
<dbReference type="RefSeq" id="XP_031784577.1">
    <property type="nucleotide sequence ID" value="XM_031928717.1"/>
</dbReference>
<reference evidence="1" key="1">
    <citation type="submission" date="2021-01" db="UniProtKB">
        <authorList>
            <consortium name="EnsemblMetazoa"/>
        </authorList>
    </citation>
    <scope>IDENTIFICATION</scope>
</reference>
<evidence type="ECO:0000313" key="2">
    <source>
        <dbReference type="Proteomes" id="UP000002358"/>
    </source>
</evidence>
<protein>
    <submittedName>
        <fullName evidence="1">Uncharacterized protein</fullName>
    </submittedName>
</protein>
<evidence type="ECO:0000313" key="1">
    <source>
        <dbReference type="EnsemblMetazoa" id="XP_031784577"/>
    </source>
</evidence>
<keyword evidence="2" id="KW-1185">Reference proteome</keyword>
<dbReference type="KEGG" id="nvi:103316057"/>
<proteinExistence type="predicted"/>
<accession>A0A7M7T9E1</accession>
<dbReference type="EnsemblMetazoa" id="XM_031928717">
    <property type="protein sequence ID" value="XP_031784577"/>
    <property type="gene ID" value="LOC103316057"/>
</dbReference>
<dbReference type="AlphaFoldDB" id="A0A7M7T9E1"/>
<dbReference type="InParanoid" id="A0A7M7T9E1"/>
<sequence>MLLEVSDASCLLSSISDSLAPGMRHRYAIRRIFLHVRTKFVLTKRARERALRLEIGCCGWIQLRVYFERDAGAAVSAREIKIFLMSADSQPTYEGPLVPIRTNDGNSPGIFICLF</sequence>
<dbReference type="Proteomes" id="UP000002358">
    <property type="component" value="Chromosome 4"/>
</dbReference>